<keyword evidence="6 7" id="KW-0511">Multifunctional enzyme</keyword>
<evidence type="ECO:0000256" key="5">
    <source>
        <dbReference type="ARBA" id="ARBA00022842"/>
    </source>
</evidence>
<dbReference type="Gene3D" id="1.20.120.1510">
    <property type="match status" value="1"/>
</dbReference>
<reference evidence="10 11" key="1">
    <citation type="submission" date="2020-04" db="EMBL/GenBank/DDBJ databases">
        <title>Usitatibacter rugosus gen. nov., sp. nov. and Usitatibacter palustris sp. nov., novel members of Usitatibacteraceae fam. nov. within the order Nitrosomonadales isolated from soil.</title>
        <authorList>
            <person name="Huber K.J."/>
            <person name="Neumann-Schaal M."/>
            <person name="Geppert A."/>
            <person name="Luckner M."/>
            <person name="Wanner G."/>
            <person name="Overmann J."/>
        </authorList>
    </citation>
    <scope>NUCLEOTIDE SEQUENCE [LARGE SCALE GENOMIC DNA]</scope>
    <source>
        <strain evidence="10 11">Swamp67</strain>
    </source>
</reference>
<evidence type="ECO:0000256" key="7">
    <source>
        <dbReference type="HAMAP-Rule" id="MF_00802"/>
    </source>
</evidence>
<comment type="cofactor">
    <cofactor evidence="7">
        <name>Mg(2+)</name>
        <dbReference type="ChEBI" id="CHEBI:18420"/>
    </cofactor>
</comment>
<dbReference type="InterPro" id="IPR043519">
    <property type="entry name" value="NT_sf"/>
</dbReference>
<dbReference type="GO" id="GO:0005829">
    <property type="term" value="C:cytosol"/>
    <property type="evidence" value="ECO:0007669"/>
    <property type="project" value="TreeGrafter"/>
</dbReference>
<dbReference type="SUPFAM" id="SSF81301">
    <property type="entry name" value="Nucleotidyltransferase"/>
    <property type="match status" value="2"/>
</dbReference>
<dbReference type="InterPro" id="IPR023057">
    <property type="entry name" value="GlnE"/>
</dbReference>
<protein>
    <recommendedName>
        <fullName evidence="7">Bifunctional glutamine synthetase adenylyltransferase/adenylyl-removing enzyme</fullName>
    </recommendedName>
    <alternativeName>
        <fullName evidence="7">ATP:glutamine synthetase adenylyltransferase</fullName>
    </alternativeName>
    <alternativeName>
        <fullName evidence="7">ATase</fullName>
    </alternativeName>
    <domain>
        <recommendedName>
            <fullName evidence="7">Glutamine synthetase adenylyl-L-tyrosine phosphorylase</fullName>
            <ecNumber evidence="7">2.7.7.89</ecNumber>
        </recommendedName>
        <alternativeName>
            <fullName evidence="7">Adenylyl removase</fullName>
            <shortName evidence="7">AR</shortName>
            <shortName evidence="7">AT-N</shortName>
        </alternativeName>
    </domain>
    <domain>
        <recommendedName>
            <fullName evidence="7">Glutamine synthetase adenylyl transferase</fullName>
            <ecNumber evidence="7">2.7.7.42</ecNumber>
        </recommendedName>
        <alternativeName>
            <fullName evidence="7">Adenylyl transferase</fullName>
            <shortName evidence="7">AT</shortName>
            <shortName evidence="7">AT-C</shortName>
        </alternativeName>
    </domain>
</protein>
<dbReference type="Pfam" id="PF03710">
    <property type="entry name" value="GlnE"/>
    <property type="match status" value="2"/>
</dbReference>
<dbReference type="GO" id="GO:0047388">
    <property type="term" value="F:[glutamine synthetase]-adenylyl-L-tyrosine phosphorylase activity"/>
    <property type="evidence" value="ECO:0007669"/>
    <property type="project" value="UniProtKB-EC"/>
</dbReference>
<dbReference type="Proteomes" id="UP000503096">
    <property type="component" value="Chromosome"/>
</dbReference>
<keyword evidence="11" id="KW-1185">Reference proteome</keyword>
<feature type="domain" description="Glutamate-ammonia ligase adenylyltransferase repeated" evidence="8">
    <location>
        <begin position="10"/>
        <end position="237"/>
    </location>
</feature>
<dbReference type="Gene3D" id="1.20.120.330">
    <property type="entry name" value="Nucleotidyltransferases domain 2"/>
    <property type="match status" value="2"/>
</dbReference>
<dbReference type="PANTHER" id="PTHR30621">
    <property type="entry name" value="GLUTAMINE SYNTHETASE ADENYLYLTRANSFERASE"/>
    <property type="match status" value="1"/>
</dbReference>
<dbReference type="InterPro" id="IPR005190">
    <property type="entry name" value="GlnE_rpt_dom"/>
</dbReference>
<feature type="region of interest" description="Adenylyl transferase" evidence="7">
    <location>
        <begin position="417"/>
        <end position="887"/>
    </location>
</feature>
<evidence type="ECO:0000313" key="11">
    <source>
        <dbReference type="Proteomes" id="UP000503096"/>
    </source>
</evidence>
<dbReference type="CDD" id="cd05401">
    <property type="entry name" value="NT_GlnE_GlnD_like"/>
    <property type="match status" value="2"/>
</dbReference>
<comment type="catalytic activity">
    <reaction evidence="7">
        <text>[glutamine synthetase]-L-tyrosine + ATP = [glutamine synthetase]-O(4)-(5'-adenylyl)-L-tyrosine + diphosphate</text>
        <dbReference type="Rhea" id="RHEA:18589"/>
        <dbReference type="Rhea" id="RHEA-COMP:10660"/>
        <dbReference type="Rhea" id="RHEA-COMP:10661"/>
        <dbReference type="ChEBI" id="CHEBI:30616"/>
        <dbReference type="ChEBI" id="CHEBI:33019"/>
        <dbReference type="ChEBI" id="CHEBI:46858"/>
        <dbReference type="ChEBI" id="CHEBI:83624"/>
        <dbReference type="EC" id="2.7.7.42"/>
    </reaction>
</comment>
<dbReference type="FunFam" id="1.20.120.330:FF:000005">
    <property type="entry name" value="Bifunctional glutamine synthetase adenylyltransferase/adenylyl-removing enzyme"/>
    <property type="match status" value="1"/>
</dbReference>
<dbReference type="NCBIfam" id="NF008292">
    <property type="entry name" value="PRK11072.1"/>
    <property type="match status" value="1"/>
</dbReference>
<dbReference type="InParanoid" id="A0A6M4H959"/>
<evidence type="ECO:0000256" key="1">
    <source>
        <dbReference type="ARBA" id="ARBA00022679"/>
    </source>
</evidence>
<dbReference type="PANTHER" id="PTHR30621:SF0">
    <property type="entry name" value="BIFUNCTIONAL GLUTAMINE SYNTHETASE ADENYLYLTRANSFERASE_ADENYLYL-REMOVING ENZYME"/>
    <property type="match status" value="1"/>
</dbReference>
<dbReference type="EC" id="2.7.7.42" evidence="7"/>
<proteinExistence type="inferred from homology"/>
<keyword evidence="3 7" id="KW-0547">Nucleotide-binding</keyword>
<dbReference type="GO" id="GO:0008882">
    <property type="term" value="F:[glutamate-ammonia-ligase] adenylyltransferase activity"/>
    <property type="evidence" value="ECO:0007669"/>
    <property type="project" value="UniProtKB-UniRule"/>
</dbReference>
<dbReference type="Pfam" id="PF08335">
    <property type="entry name" value="GlnD_UR_UTase"/>
    <property type="match status" value="1"/>
</dbReference>
<feature type="region of interest" description="Adenylyl removase" evidence="7">
    <location>
        <begin position="1"/>
        <end position="405"/>
    </location>
</feature>
<keyword evidence="1 7" id="KW-0808">Transferase</keyword>
<feature type="domain" description="Glutamate-ammonia ligase adenylyltransferase repeated" evidence="8">
    <location>
        <begin position="516"/>
        <end position="750"/>
    </location>
</feature>
<organism evidence="10 11">
    <name type="scientific">Usitatibacter palustris</name>
    <dbReference type="NCBI Taxonomy" id="2732487"/>
    <lineage>
        <taxon>Bacteria</taxon>
        <taxon>Pseudomonadati</taxon>
        <taxon>Pseudomonadota</taxon>
        <taxon>Betaproteobacteria</taxon>
        <taxon>Nitrosomonadales</taxon>
        <taxon>Usitatibacteraceae</taxon>
        <taxon>Usitatibacter</taxon>
    </lineage>
</organism>
<dbReference type="EC" id="2.7.7.89" evidence="7"/>
<evidence type="ECO:0000259" key="9">
    <source>
        <dbReference type="Pfam" id="PF08335"/>
    </source>
</evidence>
<dbReference type="RefSeq" id="WP_171163282.1">
    <property type="nucleotide sequence ID" value="NZ_CP053073.1"/>
</dbReference>
<name>A0A6M4H959_9PROT</name>
<dbReference type="KEGG" id="upl:DSM104440_02561"/>
<dbReference type="AlphaFoldDB" id="A0A6M4H959"/>
<evidence type="ECO:0000256" key="4">
    <source>
        <dbReference type="ARBA" id="ARBA00022840"/>
    </source>
</evidence>
<dbReference type="GO" id="GO:0000287">
    <property type="term" value="F:magnesium ion binding"/>
    <property type="evidence" value="ECO:0007669"/>
    <property type="project" value="UniProtKB-UniRule"/>
</dbReference>
<dbReference type="Gene3D" id="3.30.460.10">
    <property type="entry name" value="Beta Polymerase, domain 2"/>
    <property type="match status" value="2"/>
</dbReference>
<comment type="function">
    <text evidence="7">Involved in the regulation of glutamine synthetase GlnA, a key enzyme in the process to assimilate ammonia. When cellular nitrogen levels are high, the C-terminal adenylyl transferase (AT) inactivates GlnA by covalent transfer of an adenylyl group from ATP to specific tyrosine residue of GlnA, thus reducing its activity. Conversely, when nitrogen levels are low, the N-terminal adenylyl removase (AR) activates GlnA by removing the adenylyl group by phosphorolysis, increasing its activity. The regulatory region of GlnE binds the signal transduction protein PII (GlnB) which indicates the nitrogen status of the cell.</text>
</comment>
<dbReference type="GO" id="GO:0005524">
    <property type="term" value="F:ATP binding"/>
    <property type="evidence" value="ECO:0007669"/>
    <property type="project" value="UniProtKB-UniRule"/>
</dbReference>
<sequence length="887" mass="96617">MSDRPFSAALEKTLRLSPFCARLLAARPALRDELESTSGRPFGREEMRSRIQEGDSLADSLRDLRAAVLLRLAHRDLNGLAPLAEVVATMTDLAEVAIGAACAQAEREATAAHGAPQAGVAGPGLIVAGLGKLGGCELNVSSDIDLVFIYGEDGETSGPRPISHPEYYALVGKRLIALLAEITERGQVFRVDMRLRPYGDSGPLVCSLASLENYFIAQARPWERYAWLKARTVSGAAVPLQALIDPFVYRRYLDYGLLGALRELHARIFEAAVQRRKADDIKVGAGGIREIEFVAQLHQLVRGGHDAGLRLTSTREALAALAARGLIEPAHSSGLNEAYTFLRTLEHRLQYYDDQQTQSLPVAAEHRAAIAEAMGFTAWEPFLAVLDGHRAVVQESFAALFDRPPSSGTGNVVARLNDPQATPDVDALAEDLARIGLTDATPVAARLVALATSRRYRSLSSACRTKIDALLPLVVEAAAREGGKAETALRLFDMIEAIDRREAYLALLVEYPQVLQRAARLAARSAWAARLLARHPILLDELLRTAASFTATDWEAERRELLAECATVASDTERLLDTLRHYKQRHMLRFTIADLEGELPVMALSDELSALADLILEATMQEAAASLGRPRGPIPGFAVIGYGKLGGKELGYGSDLDIVFLYDEALAGEAEVFARISQRVNSWLTSHTSAGILYETDLRLRPDGAAGLLVSSMAAFSDYQAKRAWAWEHQALTRARFCAGDVRLGARFENVRDAVLAQPRDGAKLREDIAAMRKKMRDEHKSSKDLKHVRGGVIDLEFCVQAIVLEHGPAHAQLRENKGNHELLRRAGDLGLLDPAIAIAAADAYLALRKRTHEAALNDAELGAVAEGELSAEREAVQRLWAEVFGA</sequence>
<evidence type="ECO:0000259" key="8">
    <source>
        <dbReference type="Pfam" id="PF03710"/>
    </source>
</evidence>
<gene>
    <name evidence="7 10" type="primary">glnE</name>
    <name evidence="10" type="ORF">DSM104440_02561</name>
</gene>
<feature type="domain" description="PII-uridylyltransferase/Glutamine-synthetase adenylyltransferase" evidence="9">
    <location>
        <begin position="263"/>
        <end position="401"/>
    </location>
</feature>
<evidence type="ECO:0000256" key="2">
    <source>
        <dbReference type="ARBA" id="ARBA00022695"/>
    </source>
</evidence>
<dbReference type="SUPFAM" id="SSF81593">
    <property type="entry name" value="Nucleotidyltransferase substrate binding subunit/domain"/>
    <property type="match status" value="2"/>
</dbReference>
<dbReference type="InterPro" id="IPR013546">
    <property type="entry name" value="PII_UdlTrfase/GS_AdlTrfase"/>
</dbReference>
<accession>A0A6M4H959</accession>
<keyword evidence="5 7" id="KW-0460">Magnesium</keyword>
<comment type="catalytic activity">
    <reaction evidence="7">
        <text>[glutamine synthetase]-O(4)-(5'-adenylyl)-L-tyrosine + phosphate = [glutamine synthetase]-L-tyrosine + ADP</text>
        <dbReference type="Rhea" id="RHEA:43716"/>
        <dbReference type="Rhea" id="RHEA-COMP:10660"/>
        <dbReference type="Rhea" id="RHEA-COMP:10661"/>
        <dbReference type="ChEBI" id="CHEBI:43474"/>
        <dbReference type="ChEBI" id="CHEBI:46858"/>
        <dbReference type="ChEBI" id="CHEBI:83624"/>
        <dbReference type="ChEBI" id="CHEBI:456216"/>
        <dbReference type="EC" id="2.7.7.89"/>
    </reaction>
</comment>
<evidence type="ECO:0000256" key="3">
    <source>
        <dbReference type="ARBA" id="ARBA00022741"/>
    </source>
</evidence>
<dbReference type="EMBL" id="CP053073">
    <property type="protein sequence ID" value="QJR15735.1"/>
    <property type="molecule type" value="Genomic_DNA"/>
</dbReference>
<keyword evidence="4 7" id="KW-0067">ATP-binding</keyword>
<comment type="similarity">
    <text evidence="7">Belongs to the GlnE family.</text>
</comment>
<evidence type="ECO:0000313" key="10">
    <source>
        <dbReference type="EMBL" id="QJR15735.1"/>
    </source>
</evidence>
<dbReference type="HAMAP" id="MF_00802">
    <property type="entry name" value="GlnE"/>
    <property type="match status" value="1"/>
</dbReference>
<dbReference type="FunCoup" id="A0A6M4H959">
    <property type="interactions" value="216"/>
</dbReference>
<dbReference type="GO" id="GO:0000820">
    <property type="term" value="P:regulation of glutamine family amino acid metabolic process"/>
    <property type="evidence" value="ECO:0007669"/>
    <property type="project" value="UniProtKB-UniRule"/>
</dbReference>
<keyword evidence="2 7" id="KW-0548">Nucleotidyltransferase</keyword>
<evidence type="ECO:0000256" key="6">
    <source>
        <dbReference type="ARBA" id="ARBA00023268"/>
    </source>
</evidence>